<feature type="site" description="Important for catalytic activity" evidence="8">
    <location>
        <position position="222"/>
    </location>
</feature>
<dbReference type="PANTHER" id="PTHR43250">
    <property type="entry name" value="EXODEOXYRIBONUCLEASE III"/>
    <property type="match status" value="1"/>
</dbReference>
<feature type="binding site" evidence="7">
    <location>
        <position position="252"/>
    </location>
    <ligand>
        <name>Mg(2+)</name>
        <dbReference type="ChEBI" id="CHEBI:18420"/>
        <label>1</label>
    </ligand>
</feature>
<sequence length="261" mass="30049">MSIFKVASFNVNSVKTRLPILERWLGEDPVDVLCLQETKVQDPDFPVSAFRDLGYHVAFRGMKSYNGVAVASREEPDEVAFGFGDGEEPDDGPRVARVRFGDLTVLNTYVPQGKALEHPDFLYKLRFFERVLALLERHCREADPVLWTGDLNVAPTDRDVTHPENKRDHVCFHRDVQRAFRDVLSWGLEDVYRKHRPGDGEFSFWDYRVRDSLARNIGWRIDHLLASPPLAERSVDAYAVRELRAQERPSDHTAVVGVFRR</sequence>
<feature type="active site" evidence="6">
    <location>
        <position position="109"/>
    </location>
</feature>
<dbReference type="OrthoDB" id="9803914at2"/>
<keyword evidence="4" id="KW-0378">Hydrolase</keyword>
<feature type="binding site" evidence="7">
    <location>
        <position position="150"/>
    </location>
    <ligand>
        <name>Mg(2+)</name>
        <dbReference type="ChEBI" id="CHEBI:18420"/>
        <label>1</label>
    </ligand>
</feature>
<dbReference type="NCBIfam" id="TIGR00195">
    <property type="entry name" value="exoDNase_III"/>
    <property type="match status" value="1"/>
</dbReference>
<dbReference type="Gene3D" id="3.60.10.10">
    <property type="entry name" value="Endonuclease/exonuclease/phosphatase"/>
    <property type="match status" value="1"/>
</dbReference>
<feature type="binding site" evidence="7">
    <location>
        <position position="251"/>
    </location>
    <ligand>
        <name>Mg(2+)</name>
        <dbReference type="ChEBI" id="CHEBI:18420"/>
        <label>1</label>
    </ligand>
</feature>
<dbReference type="Proteomes" id="UP000005096">
    <property type="component" value="Chromosome"/>
</dbReference>
<evidence type="ECO:0000256" key="6">
    <source>
        <dbReference type="PIRSR" id="PIRSR604808-1"/>
    </source>
</evidence>
<dbReference type="PaxDb" id="584708-Apau_0190"/>
<evidence type="ECO:0000313" key="11">
    <source>
        <dbReference type="Proteomes" id="UP000005096"/>
    </source>
</evidence>
<dbReference type="PROSITE" id="PS00728">
    <property type="entry name" value="AP_NUCLEASE_F1_3"/>
    <property type="match status" value="1"/>
</dbReference>
<dbReference type="CDD" id="cd09086">
    <property type="entry name" value="ExoIII-like_AP-endo"/>
    <property type="match status" value="1"/>
</dbReference>
<evidence type="ECO:0000256" key="3">
    <source>
        <dbReference type="ARBA" id="ARBA00022723"/>
    </source>
</evidence>
<feature type="binding site" evidence="7">
    <location>
        <position position="10"/>
    </location>
    <ligand>
        <name>Mg(2+)</name>
        <dbReference type="ChEBI" id="CHEBI:18420"/>
        <label>1</label>
    </ligand>
</feature>
<accession>E3CXN4</accession>
<organism evidence="10 11">
    <name type="scientific">Aminomonas paucivorans DSM 12260</name>
    <dbReference type="NCBI Taxonomy" id="584708"/>
    <lineage>
        <taxon>Bacteria</taxon>
        <taxon>Thermotogati</taxon>
        <taxon>Synergistota</taxon>
        <taxon>Synergistia</taxon>
        <taxon>Synergistales</taxon>
        <taxon>Synergistaceae</taxon>
        <taxon>Aminomonas</taxon>
    </lineage>
</organism>
<keyword evidence="5 7" id="KW-0460">Magnesium</keyword>
<evidence type="ECO:0000259" key="9">
    <source>
        <dbReference type="Pfam" id="PF03372"/>
    </source>
</evidence>
<dbReference type="InterPro" id="IPR020848">
    <property type="entry name" value="AP_endonuclease_F1_CS"/>
</dbReference>
<dbReference type="RefSeq" id="WP_006299771.1">
    <property type="nucleotide sequence ID" value="NZ_CM001022.1"/>
</dbReference>
<feature type="domain" description="Endonuclease/exonuclease/phosphatase" evidence="9">
    <location>
        <begin position="7"/>
        <end position="252"/>
    </location>
</feature>
<dbReference type="HOGENOM" id="CLU_027539_0_1_0"/>
<dbReference type="InterPro" id="IPR036691">
    <property type="entry name" value="Endo/exonu/phosph_ase_sf"/>
</dbReference>
<dbReference type="Pfam" id="PF03372">
    <property type="entry name" value="Exo_endo_phos"/>
    <property type="match status" value="1"/>
</dbReference>
<feature type="active site" description="Proton acceptor" evidence="6">
    <location>
        <position position="252"/>
    </location>
</feature>
<evidence type="ECO:0000256" key="5">
    <source>
        <dbReference type="ARBA" id="ARBA00022842"/>
    </source>
</evidence>
<comment type="cofactor">
    <cofactor evidence="7">
        <name>Mg(2+)</name>
        <dbReference type="ChEBI" id="CHEBI:18420"/>
    </cofactor>
    <cofactor evidence="7">
        <name>Mn(2+)</name>
        <dbReference type="ChEBI" id="CHEBI:29035"/>
    </cofactor>
    <text evidence="7">Probably binds two magnesium or manganese ions per subunit.</text>
</comment>
<evidence type="ECO:0000256" key="4">
    <source>
        <dbReference type="ARBA" id="ARBA00022801"/>
    </source>
</evidence>
<dbReference type="InterPro" id="IPR005135">
    <property type="entry name" value="Endo/exonuclease/phosphatase"/>
</dbReference>
<feature type="binding site" evidence="7">
    <location>
        <position position="37"/>
    </location>
    <ligand>
        <name>Mg(2+)</name>
        <dbReference type="ChEBI" id="CHEBI:18420"/>
        <label>1</label>
    </ligand>
</feature>
<dbReference type="SUPFAM" id="SSF56219">
    <property type="entry name" value="DNase I-like"/>
    <property type="match status" value="1"/>
</dbReference>
<dbReference type="GO" id="GO:0046872">
    <property type="term" value="F:metal ion binding"/>
    <property type="evidence" value="ECO:0007669"/>
    <property type="project" value="UniProtKB-KW"/>
</dbReference>
<keyword evidence="7" id="KW-0464">Manganese</keyword>
<dbReference type="STRING" id="584708.Apau_0190"/>
<dbReference type="GO" id="GO:0003677">
    <property type="term" value="F:DNA binding"/>
    <property type="evidence" value="ECO:0007669"/>
    <property type="project" value="InterPro"/>
</dbReference>
<dbReference type="InterPro" id="IPR037493">
    <property type="entry name" value="ExoIII-like"/>
</dbReference>
<dbReference type="PROSITE" id="PS51435">
    <property type="entry name" value="AP_NUCLEASE_F1_4"/>
    <property type="match status" value="1"/>
</dbReference>
<dbReference type="AlphaFoldDB" id="E3CXN4"/>
<comment type="similarity">
    <text evidence="2">Belongs to the DNA repair enzymes AP/ExoA family.</text>
</comment>
<evidence type="ECO:0000256" key="1">
    <source>
        <dbReference type="ARBA" id="ARBA00001936"/>
    </source>
</evidence>
<feature type="site" description="Transition state stabilizer" evidence="8">
    <location>
        <position position="152"/>
    </location>
</feature>
<feature type="binding site" evidence="7">
    <location>
        <position position="152"/>
    </location>
    <ligand>
        <name>Mg(2+)</name>
        <dbReference type="ChEBI" id="CHEBI:18420"/>
        <label>1</label>
    </ligand>
</feature>
<gene>
    <name evidence="10" type="ORF">Apau_0190</name>
</gene>
<comment type="cofactor">
    <cofactor evidence="1">
        <name>Mn(2+)</name>
        <dbReference type="ChEBI" id="CHEBI:29035"/>
    </cofactor>
</comment>
<dbReference type="eggNOG" id="COG0708">
    <property type="taxonomic scope" value="Bacteria"/>
</dbReference>
<evidence type="ECO:0000256" key="7">
    <source>
        <dbReference type="PIRSR" id="PIRSR604808-2"/>
    </source>
</evidence>
<dbReference type="InterPro" id="IPR004808">
    <property type="entry name" value="AP_endonuc_1"/>
</dbReference>
<evidence type="ECO:0000256" key="2">
    <source>
        <dbReference type="ARBA" id="ARBA00007092"/>
    </source>
</evidence>
<dbReference type="PANTHER" id="PTHR43250:SF2">
    <property type="entry name" value="EXODEOXYRIBONUCLEASE III"/>
    <property type="match status" value="1"/>
</dbReference>
<feature type="active site" description="Proton donor/acceptor" evidence="6">
    <location>
        <position position="150"/>
    </location>
</feature>
<protein>
    <submittedName>
        <fullName evidence="10">Exodeoxyribonuclease III Xth</fullName>
    </submittedName>
</protein>
<dbReference type="EMBL" id="CM001022">
    <property type="protein sequence ID" value="EFQ22627.1"/>
    <property type="molecule type" value="Genomic_DNA"/>
</dbReference>
<dbReference type="GO" id="GO:0004519">
    <property type="term" value="F:endonuclease activity"/>
    <property type="evidence" value="ECO:0007669"/>
    <property type="project" value="InterPro"/>
</dbReference>
<evidence type="ECO:0000256" key="8">
    <source>
        <dbReference type="PIRSR" id="PIRSR604808-3"/>
    </source>
</evidence>
<keyword evidence="3 7" id="KW-0479">Metal-binding</keyword>
<proteinExistence type="inferred from homology"/>
<dbReference type="GO" id="GO:0008311">
    <property type="term" value="F:double-stranded DNA 3'-5' DNA exonuclease activity"/>
    <property type="evidence" value="ECO:0007669"/>
    <property type="project" value="InterPro"/>
</dbReference>
<keyword evidence="11" id="KW-1185">Reference proteome</keyword>
<evidence type="ECO:0000313" key="10">
    <source>
        <dbReference type="EMBL" id="EFQ22627.1"/>
    </source>
</evidence>
<feature type="site" description="Interaction with DNA substrate" evidence="8">
    <location>
        <position position="252"/>
    </location>
</feature>
<dbReference type="GO" id="GO:0006281">
    <property type="term" value="P:DNA repair"/>
    <property type="evidence" value="ECO:0007669"/>
    <property type="project" value="InterPro"/>
</dbReference>
<reference evidence="10 11" key="1">
    <citation type="journal article" date="2010" name="Stand. Genomic Sci.">
        <title>Non-contiguous finished genome sequence of Aminomonas paucivorans type strain (GLU-3).</title>
        <authorList>
            <person name="Pitluck S."/>
            <person name="Yasawong M."/>
            <person name="Held B."/>
            <person name="Lapidus A."/>
            <person name="Nolan M."/>
            <person name="Copeland A."/>
            <person name="Lucas S."/>
            <person name="Del Rio T.G."/>
            <person name="Tice H."/>
            <person name="Cheng J.F."/>
            <person name="Chertkov O."/>
            <person name="Goodwin L."/>
            <person name="Tapia R."/>
            <person name="Han C."/>
            <person name="Liolios K."/>
            <person name="Ivanova N."/>
            <person name="Mavromatis K."/>
            <person name="Ovchinnikova G."/>
            <person name="Pati A."/>
            <person name="Chen A."/>
            <person name="Palaniappan K."/>
            <person name="Land M."/>
            <person name="Hauser L."/>
            <person name="Chang Y.J."/>
            <person name="Jeffries C.D."/>
            <person name="Pukall R."/>
            <person name="Spring S."/>
            <person name="Rohde M."/>
            <person name="Sikorski J."/>
            <person name="Goker M."/>
            <person name="Woyke T."/>
            <person name="Bristow J."/>
            <person name="Eisen J.A."/>
            <person name="Markowitz V."/>
            <person name="Hugenholtz P."/>
            <person name="Kyrpides N.C."/>
            <person name="Klenk H.P."/>
        </authorList>
    </citation>
    <scope>NUCLEOTIDE SEQUENCE [LARGE SCALE GENOMIC DNA]</scope>
    <source>
        <strain evidence="10 11">DSM 12260</strain>
    </source>
</reference>
<dbReference type="NCBIfam" id="TIGR00633">
    <property type="entry name" value="xth"/>
    <property type="match status" value="1"/>
</dbReference>
<name>E3CXN4_9BACT</name>